<dbReference type="SUPFAM" id="SSF46894">
    <property type="entry name" value="C-terminal effector domain of the bipartite response regulators"/>
    <property type="match status" value="1"/>
</dbReference>
<accession>A0ABM8RLH0</accession>
<evidence type="ECO:0000259" key="4">
    <source>
        <dbReference type="PROSITE" id="PS50043"/>
    </source>
</evidence>
<sequence length="231" mass="25159">MKQIADMVQRSADGALLANEEGTVVLWNKAAEHLMGFRAGEVLGRPCHDVIRGMTLSGHPLCSSSCAVGQRLGCGGGVRNFDIRTRTKTGKTLWLNVSSLPVPSRKKDRFLFVHLFRDISKQAKIRQLVQELQSVLSVPDERPAPGATLSIASASSSDNLPDVPATFPLSRREREVLQHLALGERTARIADVLCISSATVRNHVQHICDKLGAHSRLEALAIAFHRGTPFA</sequence>
<keyword evidence="3" id="KW-0804">Transcription</keyword>
<evidence type="ECO:0000259" key="6">
    <source>
        <dbReference type="PROSITE" id="PS50113"/>
    </source>
</evidence>
<dbReference type="NCBIfam" id="TIGR00229">
    <property type="entry name" value="sensory_box"/>
    <property type="match status" value="1"/>
</dbReference>
<dbReference type="CDD" id="cd06170">
    <property type="entry name" value="LuxR_C_like"/>
    <property type="match status" value="1"/>
</dbReference>
<dbReference type="PROSITE" id="PS50113">
    <property type="entry name" value="PAC"/>
    <property type="match status" value="1"/>
</dbReference>
<name>A0ABM8RLH0_9BACT</name>
<dbReference type="PROSITE" id="PS50112">
    <property type="entry name" value="PAS"/>
    <property type="match status" value="1"/>
</dbReference>
<protein>
    <submittedName>
        <fullName evidence="7">Sensory transcriptional regulator, LuxR family</fullName>
    </submittedName>
</protein>
<keyword evidence="2" id="KW-0238">DNA-binding</keyword>
<feature type="domain" description="PAS" evidence="5">
    <location>
        <begin position="1"/>
        <end position="45"/>
    </location>
</feature>
<evidence type="ECO:0000256" key="2">
    <source>
        <dbReference type="ARBA" id="ARBA00023125"/>
    </source>
</evidence>
<dbReference type="InterPro" id="IPR000014">
    <property type="entry name" value="PAS"/>
</dbReference>
<comment type="caution">
    <text evidence="7">The sequence shown here is derived from an EMBL/GenBank/DDBJ whole genome shotgun (WGS) entry which is preliminary data.</text>
</comment>
<feature type="domain" description="HTH luxR-type" evidence="4">
    <location>
        <begin position="162"/>
        <end position="227"/>
    </location>
</feature>
<dbReference type="PANTHER" id="PTHR44688">
    <property type="entry name" value="DNA-BINDING TRANSCRIPTIONAL ACTIVATOR DEVR_DOSR"/>
    <property type="match status" value="1"/>
</dbReference>
<dbReference type="EMBL" id="CAJNBJ010000016">
    <property type="protein sequence ID" value="CAE6759583.1"/>
    <property type="molecule type" value="Genomic_DNA"/>
</dbReference>
<evidence type="ECO:0000256" key="1">
    <source>
        <dbReference type="ARBA" id="ARBA00023015"/>
    </source>
</evidence>
<dbReference type="Gene3D" id="3.30.450.20">
    <property type="entry name" value="PAS domain"/>
    <property type="match status" value="1"/>
</dbReference>
<dbReference type="PROSITE" id="PS00622">
    <property type="entry name" value="HTH_LUXR_1"/>
    <property type="match status" value="1"/>
</dbReference>
<organism evidence="7 8">
    <name type="scientific">Nitrospira defluvii</name>
    <dbReference type="NCBI Taxonomy" id="330214"/>
    <lineage>
        <taxon>Bacteria</taxon>
        <taxon>Pseudomonadati</taxon>
        <taxon>Nitrospirota</taxon>
        <taxon>Nitrospiria</taxon>
        <taxon>Nitrospirales</taxon>
        <taxon>Nitrospiraceae</taxon>
        <taxon>Nitrospira</taxon>
    </lineage>
</organism>
<evidence type="ECO:0000256" key="3">
    <source>
        <dbReference type="ARBA" id="ARBA00023163"/>
    </source>
</evidence>
<feature type="domain" description="PAC" evidence="6">
    <location>
        <begin position="79"/>
        <end position="131"/>
    </location>
</feature>
<evidence type="ECO:0000313" key="7">
    <source>
        <dbReference type="EMBL" id="CAE6759583.1"/>
    </source>
</evidence>
<dbReference type="SUPFAM" id="SSF55785">
    <property type="entry name" value="PYP-like sensor domain (PAS domain)"/>
    <property type="match status" value="1"/>
</dbReference>
<dbReference type="InterPro" id="IPR035965">
    <property type="entry name" value="PAS-like_dom_sf"/>
</dbReference>
<dbReference type="InterPro" id="IPR016032">
    <property type="entry name" value="Sig_transdc_resp-reg_C-effctor"/>
</dbReference>
<gene>
    <name evidence="7" type="ORF">NSPZN2_30576</name>
</gene>
<dbReference type="Proteomes" id="UP000675880">
    <property type="component" value="Unassembled WGS sequence"/>
</dbReference>
<evidence type="ECO:0000313" key="8">
    <source>
        <dbReference type="Proteomes" id="UP000675880"/>
    </source>
</evidence>
<dbReference type="PRINTS" id="PR00038">
    <property type="entry name" value="HTHLUXR"/>
</dbReference>
<dbReference type="PROSITE" id="PS50043">
    <property type="entry name" value="HTH_LUXR_2"/>
    <property type="match status" value="1"/>
</dbReference>
<dbReference type="Gene3D" id="1.10.10.10">
    <property type="entry name" value="Winged helix-like DNA-binding domain superfamily/Winged helix DNA-binding domain"/>
    <property type="match status" value="1"/>
</dbReference>
<dbReference type="InterPro" id="IPR036388">
    <property type="entry name" value="WH-like_DNA-bd_sf"/>
</dbReference>
<dbReference type="Pfam" id="PF00196">
    <property type="entry name" value="GerE"/>
    <property type="match status" value="1"/>
</dbReference>
<keyword evidence="1" id="KW-0805">Transcription regulation</keyword>
<dbReference type="InterPro" id="IPR000792">
    <property type="entry name" value="Tscrpt_reg_LuxR_C"/>
</dbReference>
<dbReference type="PANTHER" id="PTHR44688:SF16">
    <property type="entry name" value="DNA-BINDING TRANSCRIPTIONAL ACTIVATOR DEVR_DOSR"/>
    <property type="match status" value="1"/>
</dbReference>
<dbReference type="CDD" id="cd00130">
    <property type="entry name" value="PAS"/>
    <property type="match status" value="1"/>
</dbReference>
<evidence type="ECO:0000259" key="5">
    <source>
        <dbReference type="PROSITE" id="PS50112"/>
    </source>
</evidence>
<reference evidence="7 8" key="1">
    <citation type="submission" date="2021-02" db="EMBL/GenBank/DDBJ databases">
        <authorList>
            <person name="Han P."/>
        </authorList>
    </citation>
    <scope>NUCLEOTIDE SEQUENCE [LARGE SCALE GENOMIC DNA]</scope>
    <source>
        <strain evidence="7">Candidatus Nitrospira sp. ZN2</strain>
    </source>
</reference>
<dbReference type="InterPro" id="IPR000700">
    <property type="entry name" value="PAS-assoc_C"/>
</dbReference>
<proteinExistence type="predicted"/>
<dbReference type="SMART" id="SM00421">
    <property type="entry name" value="HTH_LUXR"/>
    <property type="match status" value="1"/>
</dbReference>
<dbReference type="Pfam" id="PF13426">
    <property type="entry name" value="PAS_9"/>
    <property type="match status" value="1"/>
</dbReference>
<keyword evidence="8" id="KW-1185">Reference proteome</keyword>